<keyword evidence="5" id="KW-1185">Reference proteome</keyword>
<feature type="domain" description="GAF" evidence="3">
    <location>
        <begin position="273"/>
        <end position="418"/>
    </location>
</feature>
<accession>A0A1U7HZ12</accession>
<protein>
    <recommendedName>
        <fullName evidence="3">GAF domain-containing protein</fullName>
    </recommendedName>
</protein>
<dbReference type="CDD" id="cd04647">
    <property type="entry name" value="LbH_MAT_like"/>
    <property type="match status" value="1"/>
</dbReference>
<dbReference type="PANTHER" id="PTHR23416">
    <property type="entry name" value="SIALIC ACID SYNTHASE-RELATED"/>
    <property type="match status" value="1"/>
</dbReference>
<comment type="caution">
    <text evidence="4">The sequence shown here is derived from an EMBL/GenBank/DDBJ whole genome shotgun (WGS) entry which is preliminary data.</text>
</comment>
<dbReference type="Pfam" id="PF13185">
    <property type="entry name" value="GAF_2"/>
    <property type="match status" value="1"/>
</dbReference>
<dbReference type="InterPro" id="IPR029016">
    <property type="entry name" value="GAF-like_dom_sf"/>
</dbReference>
<dbReference type="InterPro" id="IPR018357">
    <property type="entry name" value="Hexapep_transf_CS"/>
</dbReference>
<dbReference type="STRING" id="247279.NIES1031_02670"/>
<dbReference type="Gene3D" id="3.30.450.40">
    <property type="match status" value="1"/>
</dbReference>
<dbReference type="Gene3D" id="2.160.10.10">
    <property type="entry name" value="Hexapeptide repeat proteins"/>
    <property type="match status" value="1"/>
</dbReference>
<dbReference type="EMBL" id="MRCC01000002">
    <property type="protein sequence ID" value="OKH28819.1"/>
    <property type="molecule type" value="Genomic_DNA"/>
</dbReference>
<organism evidence="4 5">
    <name type="scientific">Chroogloeocystis siderophila 5.2 s.c.1</name>
    <dbReference type="NCBI Taxonomy" id="247279"/>
    <lineage>
        <taxon>Bacteria</taxon>
        <taxon>Bacillati</taxon>
        <taxon>Cyanobacteriota</taxon>
        <taxon>Cyanophyceae</taxon>
        <taxon>Oscillatoriophycideae</taxon>
        <taxon>Chroococcales</taxon>
        <taxon>Chroococcaceae</taxon>
        <taxon>Chroogloeocystis</taxon>
    </lineage>
</organism>
<dbReference type="Proteomes" id="UP000185984">
    <property type="component" value="Unassembled WGS sequence"/>
</dbReference>
<evidence type="ECO:0000256" key="1">
    <source>
        <dbReference type="ARBA" id="ARBA00022679"/>
    </source>
</evidence>
<name>A0A1U7HZ12_9CHRO</name>
<gene>
    <name evidence="4" type="ORF">NIES1031_02670</name>
</gene>
<proteinExistence type="predicted"/>
<dbReference type="Pfam" id="PF00132">
    <property type="entry name" value="Hexapep"/>
    <property type="match status" value="1"/>
</dbReference>
<dbReference type="GO" id="GO:0043886">
    <property type="term" value="F:structural constituent of carboxysome shell"/>
    <property type="evidence" value="ECO:0007669"/>
    <property type="project" value="UniProtKB-ARBA"/>
</dbReference>
<dbReference type="InterPro" id="IPR001451">
    <property type="entry name" value="Hexapep"/>
</dbReference>
<reference evidence="4 5" key="1">
    <citation type="submission" date="2016-11" db="EMBL/GenBank/DDBJ databases">
        <title>Draft Genome Sequences of Nine Cyanobacterial Strains from Diverse Habitats.</title>
        <authorList>
            <person name="Zhu T."/>
            <person name="Hou S."/>
            <person name="Lu X."/>
            <person name="Hess W.R."/>
        </authorList>
    </citation>
    <scope>NUCLEOTIDE SEQUENCE [LARGE SCALE GENOMIC DNA]</scope>
    <source>
        <strain evidence="4 5">5.2 s.c.1</strain>
    </source>
</reference>
<dbReference type="InterPro" id="IPR003018">
    <property type="entry name" value="GAF"/>
</dbReference>
<evidence type="ECO:0000313" key="5">
    <source>
        <dbReference type="Proteomes" id="UP000185984"/>
    </source>
</evidence>
<dbReference type="OrthoDB" id="9815592at2"/>
<dbReference type="SUPFAM" id="SSF55781">
    <property type="entry name" value="GAF domain-like"/>
    <property type="match status" value="1"/>
</dbReference>
<evidence type="ECO:0000259" key="3">
    <source>
        <dbReference type="SMART" id="SM00065"/>
    </source>
</evidence>
<dbReference type="PANTHER" id="PTHR23416:SF78">
    <property type="entry name" value="LIPOPOLYSACCHARIDE BIOSYNTHESIS O-ACETYL TRANSFERASE WBBJ-RELATED"/>
    <property type="match status" value="1"/>
</dbReference>
<dbReference type="SUPFAM" id="SSF51161">
    <property type="entry name" value="Trimeric LpxA-like enzymes"/>
    <property type="match status" value="2"/>
</dbReference>
<keyword evidence="2" id="KW-0677">Repeat</keyword>
<dbReference type="GO" id="GO:0031470">
    <property type="term" value="C:carboxysome"/>
    <property type="evidence" value="ECO:0007669"/>
    <property type="project" value="UniProtKB-ARBA"/>
</dbReference>
<evidence type="ECO:0000256" key="2">
    <source>
        <dbReference type="ARBA" id="ARBA00022737"/>
    </source>
</evidence>
<dbReference type="PROSITE" id="PS00101">
    <property type="entry name" value="HEXAPEP_TRANSFERASES"/>
    <property type="match status" value="1"/>
</dbReference>
<keyword evidence="1" id="KW-0808">Transferase</keyword>
<evidence type="ECO:0000313" key="4">
    <source>
        <dbReference type="EMBL" id="OKH28819.1"/>
    </source>
</evidence>
<dbReference type="GO" id="GO:0016740">
    <property type="term" value="F:transferase activity"/>
    <property type="evidence" value="ECO:0007669"/>
    <property type="project" value="UniProtKB-KW"/>
</dbReference>
<dbReference type="SMART" id="SM00065">
    <property type="entry name" value="GAF"/>
    <property type="match status" value="1"/>
</dbReference>
<dbReference type="AlphaFoldDB" id="A0A1U7HZ12"/>
<sequence>MNAVKALSTSQWFCWKEAVVITLVGWVPLSLGRSLRGLIYRSIFAQFGNAVQIKSGVELIHTSGITIGNKVKIDRGVSLRNEGQNSIIRLGNSVKLDLGVIIKTHSNSEIEIGDCTYIGPYTCLSGKYIKIGKDCRIASHLGIYANNHTFIDPNRKIKEQGSTYKGIVIEDDCWLASGVRIVDGVTVGQGSVIGAGAVVTKDVPPYSIAVGVPAKVIKSRKPSEQAITSIPEDVATNDNPLSVSLSRSLAEVERTSQQKLQYPSPKDSAIAVTLQNLLYKLLECTGKAMNVTTVTVLLRTEDQQHLEVCASVGLEDEIAAGIKIPFGRGFAGRVAVNCQPMIVEDISTIEIFSPILRNKGLRSILGVPLQINGQVVGVFHVGTTLPRQFTSDEIKLIRLMANCIAFLVTRAEITLANVSQASEGLYWWSNLACLLNPLWQHHCNSFTHGKYA</sequence>
<dbReference type="InterPro" id="IPR051159">
    <property type="entry name" value="Hexapeptide_acetyltransf"/>
</dbReference>
<dbReference type="InterPro" id="IPR011004">
    <property type="entry name" value="Trimer_LpxA-like_sf"/>
</dbReference>